<evidence type="ECO:0000313" key="2">
    <source>
        <dbReference type="EMBL" id="TGZ81567.1"/>
    </source>
</evidence>
<reference evidence="2 3" key="1">
    <citation type="submission" date="2019-04" db="EMBL/GenBank/DDBJ databases">
        <title>Comparative genomics and transcriptomics to analyze fruiting body development in filamentous ascomycetes.</title>
        <authorList>
            <consortium name="DOE Joint Genome Institute"/>
            <person name="Lutkenhaus R."/>
            <person name="Traeger S."/>
            <person name="Breuer J."/>
            <person name="Kuo A."/>
            <person name="Lipzen A."/>
            <person name="Pangilinan J."/>
            <person name="Dilworth D."/>
            <person name="Sandor L."/>
            <person name="Poggeler S."/>
            <person name="Barry K."/>
            <person name="Grigoriev I.V."/>
            <person name="Nowrousian M."/>
        </authorList>
    </citation>
    <scope>NUCLEOTIDE SEQUENCE [LARGE SCALE GENOMIC DNA]</scope>
    <source>
        <strain evidence="2 3">CBS 389.68</strain>
    </source>
</reference>
<evidence type="ECO:0000313" key="3">
    <source>
        <dbReference type="Proteomes" id="UP000298138"/>
    </source>
</evidence>
<feature type="region of interest" description="Disordered" evidence="1">
    <location>
        <begin position="195"/>
        <end position="223"/>
    </location>
</feature>
<proteinExistence type="predicted"/>
<dbReference type="EMBL" id="ML220118">
    <property type="protein sequence ID" value="TGZ81567.1"/>
    <property type="molecule type" value="Genomic_DNA"/>
</dbReference>
<evidence type="ECO:0000256" key="1">
    <source>
        <dbReference type="SAM" id="MobiDB-lite"/>
    </source>
</evidence>
<feature type="region of interest" description="Disordered" evidence="1">
    <location>
        <begin position="45"/>
        <end position="136"/>
    </location>
</feature>
<dbReference type="AlphaFoldDB" id="A0A4S2MY31"/>
<dbReference type="Proteomes" id="UP000298138">
    <property type="component" value="Unassembled WGS sequence"/>
</dbReference>
<feature type="compositionally biased region" description="Pro residues" evidence="1">
    <location>
        <begin position="116"/>
        <end position="127"/>
    </location>
</feature>
<gene>
    <name evidence="2" type="ORF">EX30DRAFT_390338</name>
</gene>
<accession>A0A4S2MY31</accession>
<sequence length="223" mass="24769">MRQSTTIRYWMLYGMILSVPSIPAPSEQDNHGHRALRKSLVDDWNLAPEPDAPDKVPVTTRIPAPCSDPFGNVPAMDTSSPPPTRRGRSRPPIPGTHTVHGKSFHMETLRGRTKSPPQPQPAPPPSPNGSGDSHLPSTQLEYARLLEKFLRKAQDQILLEPNVYDTARAQIRGHRANCQTLSGRPEEVERIWRPGKKPIISGSTSKEPENSPAASERQRIVDH</sequence>
<keyword evidence="3" id="KW-1185">Reference proteome</keyword>
<organism evidence="2 3">
    <name type="scientific">Ascodesmis nigricans</name>
    <dbReference type="NCBI Taxonomy" id="341454"/>
    <lineage>
        <taxon>Eukaryota</taxon>
        <taxon>Fungi</taxon>
        <taxon>Dikarya</taxon>
        <taxon>Ascomycota</taxon>
        <taxon>Pezizomycotina</taxon>
        <taxon>Pezizomycetes</taxon>
        <taxon>Pezizales</taxon>
        <taxon>Ascodesmidaceae</taxon>
        <taxon>Ascodesmis</taxon>
    </lineage>
</organism>
<protein>
    <submittedName>
        <fullName evidence="2">Uncharacterized protein</fullName>
    </submittedName>
</protein>
<dbReference type="InParanoid" id="A0A4S2MY31"/>
<name>A0A4S2MY31_9PEZI</name>